<dbReference type="Gene3D" id="3.20.20.370">
    <property type="entry name" value="Glycoside hydrolase/deacetylase"/>
    <property type="match status" value="1"/>
</dbReference>
<accession>A0A5E4S672</accession>
<sequence length="271" mass="29355">MNLWSARWRPSPLIVVSAVLHVAVIFAWWVRPGAWPWWLGAVIADHALLAAAGLWPRCRLLGPNWTRLPAAAAARGEVAITIDDGPDPDVTPRVLDLLDAAGASATFFCIGRQAARYPDLCREIVARGHAVENHSEHHHHSFSVRGPRALARELAAAQRTLAGITGVAPRFFRAPAGLRNPFLDPLLHRHGLRLATWSRRGFDTRQGNPDKVLAALTRGLAAGDILLLHDGHAARTPAGEPVIVAVLPALLAEIRARKLRTVTLAASDPRA</sequence>
<reference evidence="3 4" key="1">
    <citation type="submission" date="2019-08" db="EMBL/GenBank/DDBJ databases">
        <authorList>
            <person name="Peeters C."/>
        </authorList>
    </citation>
    <scope>NUCLEOTIDE SEQUENCE [LARGE SCALE GENOMIC DNA]</scope>
    <source>
        <strain evidence="3 4">LMG 30175</strain>
    </source>
</reference>
<dbReference type="InterPro" id="IPR011330">
    <property type="entry name" value="Glyco_hydro/deAcase_b/a-brl"/>
</dbReference>
<dbReference type="Proteomes" id="UP000414233">
    <property type="component" value="Unassembled WGS sequence"/>
</dbReference>
<dbReference type="InterPro" id="IPR050248">
    <property type="entry name" value="Polysacc_deacetylase_ArnD"/>
</dbReference>
<keyword evidence="4" id="KW-1185">Reference proteome</keyword>
<dbReference type="GO" id="GO:0016810">
    <property type="term" value="F:hydrolase activity, acting on carbon-nitrogen (but not peptide) bonds"/>
    <property type="evidence" value="ECO:0007669"/>
    <property type="project" value="InterPro"/>
</dbReference>
<dbReference type="PANTHER" id="PTHR10587:SF137">
    <property type="entry name" value="4-DEOXY-4-FORMAMIDO-L-ARABINOSE-PHOSPHOUNDECAPRENOL DEFORMYLASE ARND-RELATED"/>
    <property type="match status" value="1"/>
</dbReference>
<protein>
    <submittedName>
        <fullName evidence="3">Polysaccharide deacetylase</fullName>
    </submittedName>
</protein>
<dbReference type="OrthoDB" id="276604at2"/>
<feature type="transmembrane region" description="Helical" evidence="1">
    <location>
        <begin position="12"/>
        <end position="29"/>
    </location>
</feature>
<dbReference type="PROSITE" id="PS51677">
    <property type="entry name" value="NODB"/>
    <property type="match status" value="1"/>
</dbReference>
<dbReference type="GO" id="GO:0005975">
    <property type="term" value="P:carbohydrate metabolic process"/>
    <property type="evidence" value="ECO:0007669"/>
    <property type="project" value="InterPro"/>
</dbReference>
<dbReference type="InterPro" id="IPR002509">
    <property type="entry name" value="NODB_dom"/>
</dbReference>
<dbReference type="CDD" id="cd10917">
    <property type="entry name" value="CE4_NodB_like_6s_7s"/>
    <property type="match status" value="1"/>
</dbReference>
<dbReference type="RefSeq" id="WP_150695539.1">
    <property type="nucleotide sequence ID" value="NZ_CABPRZ010000002.1"/>
</dbReference>
<evidence type="ECO:0000259" key="2">
    <source>
        <dbReference type="PROSITE" id="PS51677"/>
    </source>
</evidence>
<dbReference type="PANTHER" id="PTHR10587">
    <property type="entry name" value="GLYCOSYL TRANSFERASE-RELATED"/>
    <property type="match status" value="1"/>
</dbReference>
<feature type="domain" description="NodB homology" evidence="2">
    <location>
        <begin position="76"/>
        <end position="262"/>
    </location>
</feature>
<dbReference type="Pfam" id="PF01522">
    <property type="entry name" value="Polysacc_deac_1"/>
    <property type="match status" value="1"/>
</dbReference>
<organism evidence="3 4">
    <name type="scientific">Pandoraea terrae</name>
    <dbReference type="NCBI Taxonomy" id="1537710"/>
    <lineage>
        <taxon>Bacteria</taxon>
        <taxon>Pseudomonadati</taxon>
        <taxon>Pseudomonadota</taxon>
        <taxon>Betaproteobacteria</taxon>
        <taxon>Burkholderiales</taxon>
        <taxon>Burkholderiaceae</taxon>
        <taxon>Pandoraea</taxon>
    </lineage>
</organism>
<proteinExistence type="predicted"/>
<gene>
    <name evidence="3" type="ORF">PTE30175_00581</name>
</gene>
<evidence type="ECO:0000256" key="1">
    <source>
        <dbReference type="SAM" id="Phobius"/>
    </source>
</evidence>
<keyword evidence="1" id="KW-0472">Membrane</keyword>
<dbReference type="AlphaFoldDB" id="A0A5E4S672"/>
<evidence type="ECO:0000313" key="4">
    <source>
        <dbReference type="Proteomes" id="UP000414233"/>
    </source>
</evidence>
<keyword evidence="1" id="KW-1133">Transmembrane helix</keyword>
<feature type="transmembrane region" description="Helical" evidence="1">
    <location>
        <begin position="35"/>
        <end position="55"/>
    </location>
</feature>
<keyword evidence="1" id="KW-0812">Transmembrane</keyword>
<name>A0A5E4S672_9BURK</name>
<dbReference type="SUPFAM" id="SSF88713">
    <property type="entry name" value="Glycoside hydrolase/deacetylase"/>
    <property type="match status" value="1"/>
</dbReference>
<evidence type="ECO:0000313" key="3">
    <source>
        <dbReference type="EMBL" id="VVD71286.1"/>
    </source>
</evidence>
<dbReference type="EMBL" id="CABPRZ010000002">
    <property type="protein sequence ID" value="VVD71286.1"/>
    <property type="molecule type" value="Genomic_DNA"/>
</dbReference>